<organism evidence="1 2">
    <name type="scientific">Olivibacter domesticus</name>
    <name type="common">Pseudosphingobacterium domesticum</name>
    <dbReference type="NCBI Taxonomy" id="407022"/>
    <lineage>
        <taxon>Bacteria</taxon>
        <taxon>Pseudomonadati</taxon>
        <taxon>Bacteroidota</taxon>
        <taxon>Sphingobacteriia</taxon>
        <taxon>Sphingobacteriales</taxon>
        <taxon>Sphingobacteriaceae</taxon>
        <taxon>Olivibacter</taxon>
    </lineage>
</organism>
<dbReference type="GO" id="GO:0003824">
    <property type="term" value="F:catalytic activity"/>
    <property type="evidence" value="ECO:0007669"/>
    <property type="project" value="UniProtKB-ARBA"/>
</dbReference>
<dbReference type="RefSeq" id="WP_093328758.1">
    <property type="nucleotide sequence ID" value="NZ_FOAF01000007.1"/>
</dbReference>
<dbReference type="InterPro" id="IPR029045">
    <property type="entry name" value="ClpP/crotonase-like_dom_sf"/>
</dbReference>
<reference evidence="2" key="1">
    <citation type="submission" date="2016-10" db="EMBL/GenBank/DDBJ databases">
        <authorList>
            <person name="Varghese N."/>
            <person name="Submissions S."/>
        </authorList>
    </citation>
    <scope>NUCLEOTIDE SEQUENCE [LARGE SCALE GENOMIC DNA]</scope>
    <source>
        <strain evidence="2">DSM 18733</strain>
    </source>
</reference>
<dbReference type="Proteomes" id="UP000199421">
    <property type="component" value="Unassembled WGS sequence"/>
</dbReference>
<dbReference type="PANTHER" id="PTHR11941">
    <property type="entry name" value="ENOYL-COA HYDRATASE-RELATED"/>
    <property type="match status" value="1"/>
</dbReference>
<dbReference type="AlphaFoldDB" id="A0A1H7VRM9"/>
<dbReference type="EMBL" id="FOAF01000007">
    <property type="protein sequence ID" value="SEM11820.1"/>
    <property type="molecule type" value="Genomic_DNA"/>
</dbReference>
<evidence type="ECO:0000313" key="1">
    <source>
        <dbReference type="EMBL" id="SEM11820.1"/>
    </source>
</evidence>
<dbReference type="PANTHER" id="PTHR11941:SF45">
    <property type="entry name" value="ENOYL-COA DELTA ISOMERASE 1, MITOCHONDRIAL"/>
    <property type="match status" value="1"/>
</dbReference>
<dbReference type="Pfam" id="PF00378">
    <property type="entry name" value="ECH_1"/>
    <property type="match status" value="1"/>
</dbReference>
<sequence length="259" mass="29746">MDYLKLEVKERIAHLMLDRGTSNALNDKMVIELKKVLIEIENDESIGGLILYGKQGFFSSGLDLITLYDFDEKQMKDFWFEFLDLIKTFVAFRKPAIAAIGGHSPAGGCVLALCCDYRIMTEGEYIIGLNEVPVGIIVPDSIFDLYSFWLGRARAYRFLLEGTLLHPQRALKVGLIDEMVLPNQLHTQADKQMKKYINLNWKTWQLSKLNMRKELIAHFSQDPAEAIDMVLKQWWEPSTRSVVKTIIDNLKSKQPSKNE</sequence>
<keyword evidence="2" id="KW-1185">Reference proteome</keyword>
<dbReference type="OrthoDB" id="9807606at2"/>
<dbReference type="SUPFAM" id="SSF52096">
    <property type="entry name" value="ClpP/crotonase"/>
    <property type="match status" value="1"/>
</dbReference>
<dbReference type="GO" id="GO:0006635">
    <property type="term" value="P:fatty acid beta-oxidation"/>
    <property type="evidence" value="ECO:0007669"/>
    <property type="project" value="TreeGrafter"/>
</dbReference>
<accession>A0A1H7VRM9</accession>
<protein>
    <submittedName>
        <fullName evidence="1">Enoyl-CoA hydratase/carnithine racemase</fullName>
    </submittedName>
</protein>
<evidence type="ECO:0000313" key="2">
    <source>
        <dbReference type="Proteomes" id="UP000199421"/>
    </source>
</evidence>
<dbReference type="Gene3D" id="3.90.226.10">
    <property type="entry name" value="2-enoyl-CoA Hydratase, Chain A, domain 1"/>
    <property type="match status" value="1"/>
</dbReference>
<dbReference type="STRING" id="407022.SAMN05661044_04310"/>
<dbReference type="InterPro" id="IPR001753">
    <property type="entry name" value="Enoyl-CoA_hydra/iso"/>
</dbReference>
<gene>
    <name evidence="1" type="ORF">SAMN05661044_04310</name>
</gene>
<proteinExistence type="predicted"/>
<dbReference type="CDD" id="cd06558">
    <property type="entry name" value="crotonase-like"/>
    <property type="match status" value="1"/>
</dbReference>
<name>A0A1H7VRM9_OLID1</name>